<accession>A0ABS5JYU6</accession>
<dbReference type="SUPFAM" id="SSF47226">
    <property type="entry name" value="Histidine-containing phosphotransfer domain, HPT domain"/>
    <property type="match status" value="1"/>
</dbReference>
<dbReference type="Proteomes" id="UP000708576">
    <property type="component" value="Unassembled WGS sequence"/>
</dbReference>
<sequence length="154" mass="17585">MPTNYKHIDLAYLESITDGSKEIIEELINIFIEQIPEFTEDFDNGLAEKDWKKIAAAAHKAKSSVLSMGISELGNIDLKNLELVAKQMRLDKLTETGESTSEMDQLKKTLESYPEEKREWIASNKNEEVIKNLIVKFNKVVDEAVKELNQVLEN</sequence>
<gene>
    <name evidence="3" type="ORF">KEM10_17535</name>
</gene>
<dbReference type="PROSITE" id="PS50894">
    <property type="entry name" value="HPT"/>
    <property type="match status" value="1"/>
</dbReference>
<organism evidence="3 4">
    <name type="scientific">Carboxylicivirga linearis</name>
    <dbReference type="NCBI Taxonomy" id="1628157"/>
    <lineage>
        <taxon>Bacteria</taxon>
        <taxon>Pseudomonadati</taxon>
        <taxon>Bacteroidota</taxon>
        <taxon>Bacteroidia</taxon>
        <taxon>Marinilabiliales</taxon>
        <taxon>Marinilabiliaceae</taxon>
        <taxon>Carboxylicivirga</taxon>
    </lineage>
</organism>
<proteinExistence type="predicted"/>
<name>A0ABS5JYU6_9BACT</name>
<keyword evidence="1" id="KW-0597">Phosphoprotein</keyword>
<evidence type="ECO:0000313" key="3">
    <source>
        <dbReference type="EMBL" id="MBS2100094.1"/>
    </source>
</evidence>
<dbReference type="Pfam" id="PF01627">
    <property type="entry name" value="Hpt"/>
    <property type="match status" value="1"/>
</dbReference>
<evidence type="ECO:0000259" key="2">
    <source>
        <dbReference type="PROSITE" id="PS50894"/>
    </source>
</evidence>
<dbReference type="RefSeq" id="WP_212217350.1">
    <property type="nucleotide sequence ID" value="NZ_JAGUCO010000018.1"/>
</dbReference>
<feature type="modified residue" description="Phosphohistidine" evidence="1">
    <location>
        <position position="59"/>
    </location>
</feature>
<evidence type="ECO:0000256" key="1">
    <source>
        <dbReference type="PROSITE-ProRule" id="PRU00110"/>
    </source>
</evidence>
<reference evidence="3 4" key="1">
    <citation type="journal article" date="2015" name="Int. J. Syst. Evol. Microbiol.">
        <title>Carboxylicivirga linearis sp. nov., isolated from a sea cucumber culture pond.</title>
        <authorList>
            <person name="Wang F.Q."/>
            <person name="Zhou Y.X."/>
            <person name="Lin X.Z."/>
            <person name="Chen G.J."/>
            <person name="Du Z.J."/>
        </authorList>
    </citation>
    <scope>NUCLEOTIDE SEQUENCE [LARGE SCALE GENOMIC DNA]</scope>
    <source>
        <strain evidence="3 4">FB218</strain>
    </source>
</reference>
<dbReference type="InterPro" id="IPR008207">
    <property type="entry name" value="Sig_transdc_His_kin_Hpt_dom"/>
</dbReference>
<dbReference type="InterPro" id="IPR036641">
    <property type="entry name" value="HPT_dom_sf"/>
</dbReference>
<evidence type="ECO:0000313" key="4">
    <source>
        <dbReference type="Proteomes" id="UP000708576"/>
    </source>
</evidence>
<protein>
    <submittedName>
        <fullName evidence="3">Hpt domain-containing protein</fullName>
    </submittedName>
</protein>
<comment type="caution">
    <text evidence="3">The sequence shown here is derived from an EMBL/GenBank/DDBJ whole genome shotgun (WGS) entry which is preliminary data.</text>
</comment>
<dbReference type="Gene3D" id="1.20.120.160">
    <property type="entry name" value="HPT domain"/>
    <property type="match status" value="1"/>
</dbReference>
<feature type="domain" description="HPt" evidence="2">
    <location>
        <begin position="20"/>
        <end position="120"/>
    </location>
</feature>
<keyword evidence="4" id="KW-1185">Reference proteome</keyword>
<dbReference type="EMBL" id="JAGUCO010000018">
    <property type="protein sequence ID" value="MBS2100094.1"/>
    <property type="molecule type" value="Genomic_DNA"/>
</dbReference>